<sequence length="218" mass="24939">MNHSKKKFSILLMIVTLILSLSLSACKSTPKKIENKESTKEQSYPKAEETVKSFFTAMQNKDFEKSLTYVKNGDDFKKYTKDKYLIDASNDFLSKLSYKILSSTTEGDKAKVKVKITTPDSMDIVTKAMYDLMPTLVKKSFDSKALIDENYEDIINSIKKHINDPKVKLASNETEISLIKNKKNNDWLIIKDENLENALTGNLRKAIDKFNKTNENKN</sequence>
<keyword evidence="1" id="KW-0732">Signal</keyword>
<gene>
    <name evidence="2" type="ORF">GCM10008906_02360</name>
</gene>
<evidence type="ECO:0000256" key="1">
    <source>
        <dbReference type="SAM" id="SignalP"/>
    </source>
</evidence>
<proteinExistence type="predicted"/>
<accession>A0ABP3UGJ1</accession>
<feature type="signal peptide" evidence="1">
    <location>
        <begin position="1"/>
        <end position="27"/>
    </location>
</feature>
<protein>
    <recommendedName>
        <fullName evidence="4">DUF4878 domain-containing protein</fullName>
    </recommendedName>
</protein>
<comment type="caution">
    <text evidence="2">The sequence shown here is derived from an EMBL/GenBank/DDBJ whole genome shotgun (WGS) entry which is preliminary data.</text>
</comment>
<keyword evidence="3" id="KW-1185">Reference proteome</keyword>
<name>A0ABP3UGJ1_9CLOT</name>
<dbReference type="EMBL" id="BAAACG010000001">
    <property type="protein sequence ID" value="GAA0732576.1"/>
    <property type="molecule type" value="Genomic_DNA"/>
</dbReference>
<evidence type="ECO:0000313" key="3">
    <source>
        <dbReference type="Proteomes" id="UP001501510"/>
    </source>
</evidence>
<dbReference type="Proteomes" id="UP001501510">
    <property type="component" value="Unassembled WGS sequence"/>
</dbReference>
<evidence type="ECO:0008006" key="4">
    <source>
        <dbReference type="Google" id="ProtNLM"/>
    </source>
</evidence>
<dbReference type="PROSITE" id="PS51257">
    <property type="entry name" value="PROKAR_LIPOPROTEIN"/>
    <property type="match status" value="1"/>
</dbReference>
<reference evidence="3" key="1">
    <citation type="journal article" date="2019" name="Int. J. Syst. Evol. Microbiol.">
        <title>The Global Catalogue of Microorganisms (GCM) 10K type strain sequencing project: providing services to taxonomists for standard genome sequencing and annotation.</title>
        <authorList>
            <consortium name="The Broad Institute Genomics Platform"/>
            <consortium name="The Broad Institute Genome Sequencing Center for Infectious Disease"/>
            <person name="Wu L."/>
            <person name="Ma J."/>
        </authorList>
    </citation>
    <scope>NUCLEOTIDE SEQUENCE [LARGE SCALE GENOMIC DNA]</scope>
    <source>
        <strain evidence="3">JCM 1407</strain>
    </source>
</reference>
<feature type="chain" id="PRO_5045162607" description="DUF4878 domain-containing protein" evidence="1">
    <location>
        <begin position="28"/>
        <end position="218"/>
    </location>
</feature>
<evidence type="ECO:0000313" key="2">
    <source>
        <dbReference type="EMBL" id="GAA0732576.1"/>
    </source>
</evidence>
<organism evidence="2 3">
    <name type="scientific">Clostridium oceanicum</name>
    <dbReference type="NCBI Taxonomy" id="1543"/>
    <lineage>
        <taxon>Bacteria</taxon>
        <taxon>Bacillati</taxon>
        <taxon>Bacillota</taxon>
        <taxon>Clostridia</taxon>
        <taxon>Eubacteriales</taxon>
        <taxon>Clostridiaceae</taxon>
        <taxon>Clostridium</taxon>
    </lineage>
</organism>
<dbReference type="RefSeq" id="WP_343757997.1">
    <property type="nucleotide sequence ID" value="NZ_BAAACG010000001.1"/>
</dbReference>